<sequence>MLFKKEIYLNIIDLDGYHIPEEIKERMKSWYVITKSPYSESFYSSDQIDWSFKPEGSYRVSDHWNFNRKNGRIHCVTDKEVIDNEEVCMAQYRNGIYRVLARYKKPTEPKHKRENGEL</sequence>
<organism evidence="1 2">
    <name type="scientific">Psychroflexus longus</name>
    <dbReference type="NCBI Taxonomy" id="2873596"/>
    <lineage>
        <taxon>Bacteria</taxon>
        <taxon>Pseudomonadati</taxon>
        <taxon>Bacteroidota</taxon>
        <taxon>Flavobacteriia</taxon>
        <taxon>Flavobacteriales</taxon>
        <taxon>Flavobacteriaceae</taxon>
        <taxon>Psychroflexus</taxon>
    </lineage>
</organism>
<comment type="caution">
    <text evidence="1">The sequence shown here is derived from an EMBL/GenBank/DDBJ whole genome shotgun (WGS) entry which is preliminary data.</text>
</comment>
<dbReference type="EMBL" id="JAIQZE010000008">
    <property type="protein sequence ID" value="MBZ9778985.1"/>
    <property type="molecule type" value="Genomic_DNA"/>
</dbReference>
<proteinExistence type="predicted"/>
<gene>
    <name evidence="1" type="ORF">LB452_08620</name>
</gene>
<evidence type="ECO:0000313" key="2">
    <source>
        <dbReference type="Proteomes" id="UP001199314"/>
    </source>
</evidence>
<reference evidence="2" key="1">
    <citation type="submission" date="2023-07" db="EMBL/GenBank/DDBJ databases">
        <title>Novel species isolated from saline lakes on Tibetan Plateau.</title>
        <authorList>
            <person name="Lu H."/>
        </authorList>
    </citation>
    <scope>NUCLEOTIDE SEQUENCE [LARGE SCALE GENOMIC DNA]</scope>
    <source>
        <strain evidence="2">CAK8W</strain>
    </source>
</reference>
<evidence type="ECO:0000313" key="1">
    <source>
        <dbReference type="EMBL" id="MBZ9778985.1"/>
    </source>
</evidence>
<name>A0ABS7XJ75_9FLAO</name>
<dbReference type="RefSeq" id="WP_224461333.1">
    <property type="nucleotide sequence ID" value="NZ_JAIQZE010000008.1"/>
</dbReference>
<accession>A0ABS7XJ75</accession>
<keyword evidence="2" id="KW-1185">Reference proteome</keyword>
<dbReference type="Proteomes" id="UP001199314">
    <property type="component" value="Unassembled WGS sequence"/>
</dbReference>
<protein>
    <submittedName>
        <fullName evidence="1">Uncharacterized protein</fullName>
    </submittedName>
</protein>